<dbReference type="Proteomes" id="UP000078284">
    <property type="component" value="Chromosome 1"/>
</dbReference>
<protein>
    <submittedName>
        <fullName evidence="1">Uncharacterized protein</fullName>
    </submittedName>
</protein>
<evidence type="ECO:0000313" key="2">
    <source>
        <dbReference type="Proteomes" id="UP000078284"/>
    </source>
</evidence>
<organism evidence="1 2">
    <name type="scientific">Arabidopsis thaliana</name>
    <name type="common">Mouse-ear cress</name>
    <dbReference type="NCBI Taxonomy" id="3702"/>
    <lineage>
        <taxon>Eukaryota</taxon>
        <taxon>Viridiplantae</taxon>
        <taxon>Streptophyta</taxon>
        <taxon>Embryophyta</taxon>
        <taxon>Tracheophyta</taxon>
        <taxon>Spermatophyta</taxon>
        <taxon>Magnoliopsida</taxon>
        <taxon>eudicotyledons</taxon>
        <taxon>Gunneridae</taxon>
        <taxon>Pentapetalae</taxon>
        <taxon>rosids</taxon>
        <taxon>malvids</taxon>
        <taxon>Brassicales</taxon>
        <taxon>Brassicaceae</taxon>
        <taxon>Camelineae</taxon>
        <taxon>Arabidopsis</taxon>
    </lineage>
</organism>
<dbReference type="AlphaFoldDB" id="A0A178WCU5"/>
<evidence type="ECO:0000313" key="1">
    <source>
        <dbReference type="EMBL" id="OAP16269.1"/>
    </source>
</evidence>
<sequence>MVTRLLDTWEVEEIGVSVHWQNCVSSGIFNPTKITRELDLSTSLKLRPKKSWRDSNFSFDENMTL</sequence>
<dbReference type="EMBL" id="LUHQ01000001">
    <property type="protein sequence ID" value="OAP16269.1"/>
    <property type="molecule type" value="Genomic_DNA"/>
</dbReference>
<proteinExistence type="predicted"/>
<reference evidence="2" key="1">
    <citation type="journal article" date="2016" name="Proc. Natl. Acad. Sci. U.S.A.">
        <title>Chromosome-level assembly of Arabidopsis thaliana Ler reveals the extent of translocation and inversion polymorphisms.</title>
        <authorList>
            <person name="Zapata L."/>
            <person name="Ding J."/>
            <person name="Willing E.M."/>
            <person name="Hartwig B."/>
            <person name="Bezdan D."/>
            <person name="Jiao W.B."/>
            <person name="Patel V."/>
            <person name="Velikkakam James G."/>
            <person name="Koornneef M."/>
            <person name="Ossowski S."/>
            <person name="Schneeberger K."/>
        </authorList>
    </citation>
    <scope>NUCLEOTIDE SEQUENCE [LARGE SCALE GENOMIC DNA]</scope>
    <source>
        <strain evidence="2">cv. Landsberg erecta</strain>
    </source>
</reference>
<name>A0A178WCU5_ARATH</name>
<accession>A0A178WCU5</accession>
<gene>
    <name evidence="1" type="ordered locus">AXX17_At1g61000</name>
</gene>
<comment type="caution">
    <text evidence="1">The sequence shown here is derived from an EMBL/GenBank/DDBJ whole genome shotgun (WGS) entry which is preliminary data.</text>
</comment>